<comment type="similarity">
    <text evidence="2 7">Belongs to the glycosyl hydrolase 31 family.</text>
</comment>
<proteinExistence type="inferred from homology"/>
<dbReference type="SMART" id="SM00018">
    <property type="entry name" value="PD"/>
    <property type="match status" value="3"/>
</dbReference>
<protein>
    <submittedName>
        <fullName evidence="12">Sucrase-isomaltase, intestinal-like</fullName>
    </submittedName>
</protein>
<dbReference type="SUPFAM" id="SSF57492">
    <property type="entry name" value="Trefoil"/>
    <property type="match status" value="3"/>
</dbReference>
<dbReference type="PANTHER" id="PTHR22762:SF133">
    <property type="entry name" value="P-TYPE DOMAIN-CONTAINING PROTEIN"/>
    <property type="match status" value="1"/>
</dbReference>
<reference evidence="12" key="1">
    <citation type="submission" date="2025-08" db="UniProtKB">
        <authorList>
            <consortium name="RefSeq"/>
        </authorList>
    </citation>
    <scope>IDENTIFICATION</scope>
    <source>
        <tissue evidence="12">Testes</tissue>
    </source>
</reference>
<evidence type="ECO:0000256" key="9">
    <source>
        <dbReference type="SAM" id="SignalP"/>
    </source>
</evidence>
<dbReference type="Gene3D" id="2.60.40.1760">
    <property type="entry name" value="glycosyl hydrolase (family 31)"/>
    <property type="match status" value="1"/>
</dbReference>
<keyword evidence="9" id="KW-0732">Signal</keyword>
<dbReference type="InterPro" id="IPR000322">
    <property type="entry name" value="Glyco_hydro_31_TIM"/>
</dbReference>
<evidence type="ECO:0000256" key="4">
    <source>
        <dbReference type="ARBA" id="ARBA00023157"/>
    </source>
</evidence>
<feature type="signal peptide" evidence="9">
    <location>
        <begin position="1"/>
        <end position="22"/>
    </location>
</feature>
<accession>A0ABM0MPH1</accession>
<organism evidence="11 12">
    <name type="scientific">Saccoglossus kowalevskii</name>
    <name type="common">Acorn worm</name>
    <dbReference type="NCBI Taxonomy" id="10224"/>
    <lineage>
        <taxon>Eukaryota</taxon>
        <taxon>Metazoa</taxon>
        <taxon>Hemichordata</taxon>
        <taxon>Enteropneusta</taxon>
        <taxon>Harrimaniidae</taxon>
        <taxon>Saccoglossus</taxon>
    </lineage>
</organism>
<feature type="chain" id="PRO_5046887903" evidence="9">
    <location>
        <begin position="23"/>
        <end position="881"/>
    </location>
</feature>
<dbReference type="Pfam" id="PF00088">
    <property type="entry name" value="Trefoil"/>
    <property type="match status" value="3"/>
</dbReference>
<dbReference type="CDD" id="cd06602">
    <property type="entry name" value="GH31_MGAM_SI_GAA"/>
    <property type="match status" value="1"/>
</dbReference>
<keyword evidence="7" id="KW-0326">Glycosidase</keyword>
<evidence type="ECO:0000313" key="12">
    <source>
        <dbReference type="RefSeq" id="XP_006821912.1"/>
    </source>
</evidence>
<comment type="caution">
    <text evidence="6">Lacks conserved residue(s) required for the propagation of feature annotation.</text>
</comment>
<keyword evidence="4" id="KW-1015">Disulfide bond</keyword>
<dbReference type="PANTHER" id="PTHR22762">
    <property type="entry name" value="ALPHA-GLUCOSIDASE"/>
    <property type="match status" value="1"/>
</dbReference>
<feature type="domain" description="P-type" evidence="10">
    <location>
        <begin position="26"/>
        <end position="73"/>
    </location>
</feature>
<gene>
    <name evidence="12" type="primary">LOC100376536</name>
</gene>
<dbReference type="SUPFAM" id="SSF74650">
    <property type="entry name" value="Galactose mutarotase-like"/>
    <property type="match status" value="1"/>
</dbReference>
<dbReference type="InterPro" id="IPR048395">
    <property type="entry name" value="Glyco_hydro_31_C"/>
</dbReference>
<dbReference type="GeneID" id="100376536"/>
<sequence>MCNCTWFMVALVLLQAVTTLLAVAPEECPTNVPENERRDCHSDPGSTEESCWERDCTWCESNDVNVPWCFYNTDPAPYGDCPTYQHPKDRVDCHPDSGSTQPSCESRGCLWCETAYEGAPWCFYSEGVAPEPIMEGYRVDCLMDQAGGESLCRERGCYYDSSNRDGVPWCYFPPDDRGYRIVGEVQDMYFGHRIDLRRDHDYTLFGGDVDEIRIDIEMQTDERLHVKIYDPNNIRFEVPHQMPRNNNKASNPLYQIQYSNDPIFTLNVTRTDNGRMIWDTSIGGLVYEDQYLQLATKLGSEEIYGFGEHEHHSFRHDIGFRTHGMYSRDQPPVENGNLYGVYPYYMSIEEDFNAHGVLLLNSNAQDVTLQPGPAITYRTIGGVLDYWIFLGPTPENVAEQLSEAVGRTFMPPYWSMGFQLSRYGYNHIDVVKETVNRVLAYDIPLDVQFGDIDYMDRYMDFTYDKVNYAGLPEYVNELKTEEGIHYIIILDPCIANSEPAGTYPPYDEGSRLGVWVNDTNGIPVVGKDMNEPASFVTGSLDGCDYNKWNNPPYHPNIFGNVLADKTLCPDFVHFAGKHYDIHSLYGLSEGPPSLAAARAATGKRSIVISRSTYPGSSQHVGHWLGDNYSQWNNMHFSIIGMLEMNLFGMPYVGADICGFINDAQYEMCLRWHQLGAFYPFSRNHNGLGYREQDPGAWDDSFGYNVRDILFITDRETHTTDRQFLWGASLMISPVLDQGNEVSERGSYVTLNAPSDYIPLHVRGGYIMPTQEPARSTVYSRVLPLGVIVALDDNDSAAGKIFWDDGDSIDTYENGEFFTADFSASSGELQGVITHDGYRGVDSLVWGTVRVLGVATSVTSVSVNGAAHYDYSYNEQTQVMLA</sequence>
<dbReference type="RefSeq" id="XP_006821912.1">
    <property type="nucleotide sequence ID" value="XM_006821849.1"/>
</dbReference>
<dbReference type="Gene3D" id="3.20.20.80">
    <property type="entry name" value="Glycosidases"/>
    <property type="match status" value="2"/>
</dbReference>
<evidence type="ECO:0000256" key="7">
    <source>
        <dbReference type="RuleBase" id="RU361185"/>
    </source>
</evidence>
<dbReference type="CDD" id="cd14752">
    <property type="entry name" value="GH31_N"/>
    <property type="match status" value="1"/>
</dbReference>
<dbReference type="Pfam" id="PF01055">
    <property type="entry name" value="Glyco_hydro_31_2nd"/>
    <property type="match status" value="2"/>
</dbReference>
<dbReference type="Proteomes" id="UP000694865">
    <property type="component" value="Unplaced"/>
</dbReference>
<evidence type="ECO:0000256" key="6">
    <source>
        <dbReference type="PROSITE-ProRule" id="PRU00779"/>
    </source>
</evidence>
<dbReference type="InterPro" id="IPR011013">
    <property type="entry name" value="Gal_mutarotase_sf_dom"/>
</dbReference>
<dbReference type="CDD" id="cd00111">
    <property type="entry name" value="Trefoil"/>
    <property type="match status" value="3"/>
</dbReference>
<evidence type="ECO:0000256" key="1">
    <source>
        <dbReference type="ARBA" id="ARBA00004370"/>
    </source>
</evidence>
<feature type="domain" description="P-type" evidence="10">
    <location>
        <begin position="126"/>
        <end position="174"/>
    </location>
</feature>
<evidence type="ECO:0000313" key="11">
    <source>
        <dbReference type="Proteomes" id="UP000694865"/>
    </source>
</evidence>
<evidence type="ECO:0000256" key="8">
    <source>
        <dbReference type="SAM" id="MobiDB-lite"/>
    </source>
</evidence>
<dbReference type="Gene3D" id="4.10.110.10">
    <property type="entry name" value="Spasmolytic Protein, domain 1"/>
    <property type="match status" value="3"/>
</dbReference>
<feature type="domain" description="P-type" evidence="10">
    <location>
        <begin position="79"/>
        <end position="126"/>
    </location>
</feature>
<dbReference type="SUPFAM" id="SSF51445">
    <property type="entry name" value="(Trans)glycosidases"/>
    <property type="match status" value="1"/>
</dbReference>
<dbReference type="InterPro" id="IPR017853">
    <property type="entry name" value="GH"/>
</dbReference>
<name>A0ABM0MPH1_SACKO</name>
<dbReference type="PROSITE" id="PS51448">
    <property type="entry name" value="P_TREFOIL_2"/>
    <property type="match status" value="3"/>
</dbReference>
<keyword evidence="3" id="KW-0472">Membrane</keyword>
<dbReference type="Pfam" id="PF21365">
    <property type="entry name" value="Glyco_hydro_31_3rd"/>
    <property type="match status" value="1"/>
</dbReference>
<evidence type="ECO:0000256" key="3">
    <source>
        <dbReference type="ARBA" id="ARBA00023136"/>
    </source>
</evidence>
<evidence type="ECO:0000256" key="5">
    <source>
        <dbReference type="ARBA" id="ARBA00023180"/>
    </source>
</evidence>
<dbReference type="InterPro" id="IPR000519">
    <property type="entry name" value="P_trefoil_dom"/>
</dbReference>
<evidence type="ECO:0000259" key="10">
    <source>
        <dbReference type="PROSITE" id="PS51448"/>
    </source>
</evidence>
<keyword evidence="5" id="KW-0325">Glycoprotein</keyword>
<feature type="region of interest" description="Disordered" evidence="8">
    <location>
        <begin position="29"/>
        <end position="48"/>
    </location>
</feature>
<dbReference type="SUPFAM" id="SSF51011">
    <property type="entry name" value="Glycosyl hydrolase domain"/>
    <property type="match status" value="1"/>
</dbReference>
<dbReference type="InterPro" id="IPR013780">
    <property type="entry name" value="Glyco_hydro_b"/>
</dbReference>
<comment type="subcellular location">
    <subcellularLocation>
        <location evidence="1">Membrane</location>
    </subcellularLocation>
</comment>
<keyword evidence="11" id="KW-1185">Reference proteome</keyword>
<evidence type="ECO:0000256" key="2">
    <source>
        <dbReference type="ARBA" id="ARBA00007806"/>
    </source>
</evidence>
<dbReference type="Gene3D" id="2.60.40.1180">
    <property type="entry name" value="Golgi alpha-mannosidase II"/>
    <property type="match status" value="2"/>
</dbReference>
<keyword evidence="7" id="KW-0378">Hydrolase</keyword>
<dbReference type="InterPro" id="IPR044913">
    <property type="entry name" value="P_trefoil_dom_sf"/>
</dbReference>